<comment type="caution">
    <text evidence="1">The sequence shown here is derived from an EMBL/GenBank/DDBJ whole genome shotgun (WGS) entry which is preliminary data.</text>
</comment>
<sequence length="97" mass="11074">MLDKLLITFLFGASLGVPAAYPGQEDLSSRTLSKRGLFDFELDDPALADPQPKASIDEEIRDHEYYSELDPEHPIEGPILGASRLQERIKKKWQRKY</sequence>
<evidence type="ECO:0000313" key="1">
    <source>
        <dbReference type="EMBL" id="KAJ9074426.1"/>
    </source>
</evidence>
<evidence type="ECO:0000313" key="2">
    <source>
        <dbReference type="Proteomes" id="UP001165960"/>
    </source>
</evidence>
<proteinExistence type="predicted"/>
<keyword evidence="2" id="KW-1185">Reference proteome</keyword>
<protein>
    <submittedName>
        <fullName evidence="1">Uncharacterized protein</fullName>
    </submittedName>
</protein>
<reference evidence="1" key="1">
    <citation type="submission" date="2022-04" db="EMBL/GenBank/DDBJ databases">
        <title>Genome of the entomopathogenic fungus Entomophthora muscae.</title>
        <authorList>
            <person name="Elya C."/>
            <person name="Lovett B.R."/>
            <person name="Lee E."/>
            <person name="Macias A.M."/>
            <person name="Hajek A.E."/>
            <person name="De Bivort B.L."/>
            <person name="Kasson M.T."/>
            <person name="De Fine Licht H.H."/>
            <person name="Stajich J.E."/>
        </authorList>
    </citation>
    <scope>NUCLEOTIDE SEQUENCE</scope>
    <source>
        <strain evidence="1">Berkeley</strain>
    </source>
</reference>
<name>A0ACC2TJ62_9FUNG</name>
<dbReference type="Proteomes" id="UP001165960">
    <property type="component" value="Unassembled WGS sequence"/>
</dbReference>
<accession>A0ACC2TJ62</accession>
<organism evidence="1 2">
    <name type="scientific">Entomophthora muscae</name>
    <dbReference type="NCBI Taxonomy" id="34485"/>
    <lineage>
        <taxon>Eukaryota</taxon>
        <taxon>Fungi</taxon>
        <taxon>Fungi incertae sedis</taxon>
        <taxon>Zoopagomycota</taxon>
        <taxon>Entomophthoromycotina</taxon>
        <taxon>Entomophthoromycetes</taxon>
        <taxon>Entomophthorales</taxon>
        <taxon>Entomophthoraceae</taxon>
        <taxon>Entomophthora</taxon>
    </lineage>
</organism>
<gene>
    <name evidence="1" type="ORF">DSO57_1006685</name>
</gene>
<dbReference type="EMBL" id="QTSX02002859">
    <property type="protein sequence ID" value="KAJ9074426.1"/>
    <property type="molecule type" value="Genomic_DNA"/>
</dbReference>